<dbReference type="EMBL" id="MU857709">
    <property type="protein sequence ID" value="KAK4245190.1"/>
    <property type="molecule type" value="Genomic_DNA"/>
</dbReference>
<keyword evidence="2" id="KW-1185">Reference proteome</keyword>
<feature type="non-terminal residue" evidence="1">
    <location>
        <position position="1"/>
    </location>
</feature>
<name>A0AAN7CN77_9PEZI</name>
<reference evidence="1" key="1">
    <citation type="journal article" date="2023" name="Mol. Phylogenet. Evol.">
        <title>Genome-scale phylogeny and comparative genomics of the fungal order Sordariales.</title>
        <authorList>
            <person name="Hensen N."/>
            <person name="Bonometti L."/>
            <person name="Westerberg I."/>
            <person name="Brannstrom I.O."/>
            <person name="Guillou S."/>
            <person name="Cros-Aarteil S."/>
            <person name="Calhoun S."/>
            <person name="Haridas S."/>
            <person name="Kuo A."/>
            <person name="Mondo S."/>
            <person name="Pangilinan J."/>
            <person name="Riley R."/>
            <person name="LaButti K."/>
            <person name="Andreopoulos B."/>
            <person name="Lipzen A."/>
            <person name="Chen C."/>
            <person name="Yan M."/>
            <person name="Daum C."/>
            <person name="Ng V."/>
            <person name="Clum A."/>
            <person name="Steindorff A."/>
            <person name="Ohm R.A."/>
            <person name="Martin F."/>
            <person name="Silar P."/>
            <person name="Natvig D.O."/>
            <person name="Lalanne C."/>
            <person name="Gautier V."/>
            <person name="Ament-Velasquez S.L."/>
            <person name="Kruys A."/>
            <person name="Hutchinson M.I."/>
            <person name="Powell A.J."/>
            <person name="Barry K."/>
            <person name="Miller A.N."/>
            <person name="Grigoriev I.V."/>
            <person name="Debuchy R."/>
            <person name="Gladieux P."/>
            <person name="Hiltunen Thoren M."/>
            <person name="Johannesson H."/>
        </authorList>
    </citation>
    <scope>NUCLEOTIDE SEQUENCE</scope>
    <source>
        <strain evidence="1">CBS 359.72</strain>
    </source>
</reference>
<evidence type="ECO:0000313" key="1">
    <source>
        <dbReference type="EMBL" id="KAK4245190.1"/>
    </source>
</evidence>
<proteinExistence type="predicted"/>
<dbReference type="Proteomes" id="UP001303647">
    <property type="component" value="Unassembled WGS sequence"/>
</dbReference>
<gene>
    <name evidence="1" type="ORF">C7999DRAFT_16604</name>
</gene>
<accession>A0AAN7CN77</accession>
<evidence type="ECO:0000313" key="2">
    <source>
        <dbReference type="Proteomes" id="UP001303647"/>
    </source>
</evidence>
<dbReference type="AlphaFoldDB" id="A0AAN7CN77"/>
<reference evidence="1" key="2">
    <citation type="submission" date="2023-05" db="EMBL/GenBank/DDBJ databases">
        <authorList>
            <consortium name="Lawrence Berkeley National Laboratory"/>
            <person name="Steindorff A."/>
            <person name="Hensen N."/>
            <person name="Bonometti L."/>
            <person name="Westerberg I."/>
            <person name="Brannstrom I.O."/>
            <person name="Guillou S."/>
            <person name="Cros-Aarteil S."/>
            <person name="Calhoun S."/>
            <person name="Haridas S."/>
            <person name="Kuo A."/>
            <person name="Mondo S."/>
            <person name="Pangilinan J."/>
            <person name="Riley R."/>
            <person name="Labutti K."/>
            <person name="Andreopoulos B."/>
            <person name="Lipzen A."/>
            <person name="Chen C."/>
            <person name="Yanf M."/>
            <person name="Daum C."/>
            <person name="Ng V."/>
            <person name="Clum A."/>
            <person name="Ohm R."/>
            <person name="Martin F."/>
            <person name="Silar P."/>
            <person name="Natvig D."/>
            <person name="Lalanne C."/>
            <person name="Gautier V."/>
            <person name="Ament-Velasquez S.L."/>
            <person name="Kruys A."/>
            <person name="Hutchinson M.I."/>
            <person name="Powell A.J."/>
            <person name="Barry K."/>
            <person name="Miller A.N."/>
            <person name="Grigoriev I.V."/>
            <person name="Debuchy R."/>
            <person name="Gladieux P."/>
            <person name="Thoren M.H."/>
            <person name="Johannesson H."/>
        </authorList>
    </citation>
    <scope>NUCLEOTIDE SEQUENCE</scope>
    <source>
        <strain evidence="1">CBS 359.72</strain>
    </source>
</reference>
<comment type="caution">
    <text evidence="1">The sequence shown here is derived from an EMBL/GenBank/DDBJ whole genome shotgun (WGS) entry which is preliminary data.</text>
</comment>
<protein>
    <submittedName>
        <fullName evidence="1">Uncharacterized protein</fullName>
    </submittedName>
</protein>
<sequence length="82" mass="8681">IDDLDPVRPGADRSGAQANTICRCYGTSSKTFGHLAIISTIGVELAPTVIGAPLFASLNNCRSSGRGSFAPDCVRRRHTLSY</sequence>
<organism evidence="1 2">
    <name type="scientific">Corynascus novoguineensis</name>
    <dbReference type="NCBI Taxonomy" id="1126955"/>
    <lineage>
        <taxon>Eukaryota</taxon>
        <taxon>Fungi</taxon>
        <taxon>Dikarya</taxon>
        <taxon>Ascomycota</taxon>
        <taxon>Pezizomycotina</taxon>
        <taxon>Sordariomycetes</taxon>
        <taxon>Sordariomycetidae</taxon>
        <taxon>Sordariales</taxon>
        <taxon>Chaetomiaceae</taxon>
        <taxon>Corynascus</taxon>
    </lineage>
</organism>